<dbReference type="Pfam" id="PF11902">
    <property type="entry name" value="DUF3422"/>
    <property type="match status" value="1"/>
</dbReference>
<dbReference type="InterPro" id="IPR021830">
    <property type="entry name" value="DUF3422"/>
</dbReference>
<keyword evidence="3" id="KW-1185">Reference proteome</keyword>
<dbReference type="EMBL" id="CP151506">
    <property type="protein sequence ID" value="WZN62904.1"/>
    <property type="molecule type" value="Genomic_DNA"/>
</dbReference>
<feature type="compositionally biased region" description="Gly residues" evidence="1">
    <location>
        <begin position="189"/>
        <end position="201"/>
    </location>
</feature>
<feature type="compositionally biased region" description="Acidic residues" evidence="1">
    <location>
        <begin position="202"/>
        <end position="212"/>
    </location>
</feature>
<evidence type="ECO:0000313" key="3">
    <source>
        <dbReference type="Proteomes" id="UP001472866"/>
    </source>
</evidence>
<name>A0AAX4PAI3_9CHLO</name>
<protein>
    <submittedName>
        <fullName evidence="2">DUF3422 domain-containing protein</fullName>
    </submittedName>
</protein>
<evidence type="ECO:0000313" key="2">
    <source>
        <dbReference type="EMBL" id="WZN62904.1"/>
    </source>
</evidence>
<proteinExistence type="predicted"/>
<feature type="region of interest" description="Disordered" evidence="1">
    <location>
        <begin position="183"/>
        <end position="217"/>
    </location>
</feature>
<organism evidence="2 3">
    <name type="scientific">Chloropicon roscoffensis</name>
    <dbReference type="NCBI Taxonomy" id="1461544"/>
    <lineage>
        <taxon>Eukaryota</taxon>
        <taxon>Viridiplantae</taxon>
        <taxon>Chlorophyta</taxon>
        <taxon>Chloropicophyceae</taxon>
        <taxon>Chloropicales</taxon>
        <taxon>Chloropicaceae</taxon>
        <taxon>Chloropicon</taxon>
    </lineage>
</organism>
<feature type="region of interest" description="Disordered" evidence="1">
    <location>
        <begin position="16"/>
        <end position="51"/>
    </location>
</feature>
<dbReference type="Proteomes" id="UP001472866">
    <property type="component" value="Chromosome 06"/>
</dbReference>
<feature type="compositionally biased region" description="Low complexity" evidence="1">
    <location>
        <begin position="37"/>
        <end position="51"/>
    </location>
</feature>
<sequence>MERPCLCRARDAARSGRCGRRGVGGRPTTSSPDRRGAALGPRRAAKGSSSESYVFSSGDRAAKTSDLRRLLAKETLARRYYELSLPGICVHVAYLRKPLQYLSTQSSTSSGEKNSAKTSEDVLIGGSKSKEDRVDDFLHFEMLCSELTGGGLEYPIARGDTTVEDDLQVGVDVSPDFLFPERAEEGEGAPEGGGGGLSEGDAGGDGELQEPSEEQKQRIEYESKIPIRIRYQQFTEFTSYTFEMPTLAGYETMKGGFKQGERLIEALKSIDSWWDDIPGELFLVAIVNSKGAQAKKKGDLLYDPLKLQDDLYSIRSESIYPGDSPTGCFVGDQEKRVGIFVNYALQPFTDYLYVAILYDENSTYVEKQQYSRQIQRFLELEEYRLLCLSASAIAKYLFIAIEIINEELLQVLNSFKTTDLSFAERKSALERIIDLQNRSETLGIGIRDRFGASEAYGNVVLRRLDRMNVEPAPGTQNFQGVVRKRLEPALRTYRSAGERLDETTDAVARASNLLRCQIDLDVQEQNDNLLILGTILSVSSFSLAILQFLEKVDVL</sequence>
<accession>A0AAX4PAI3</accession>
<reference evidence="2 3" key="1">
    <citation type="submission" date="2024-03" db="EMBL/GenBank/DDBJ databases">
        <title>Complete genome sequence of the green alga Chloropicon roscoffensis RCC1871.</title>
        <authorList>
            <person name="Lemieux C."/>
            <person name="Pombert J.-F."/>
            <person name="Otis C."/>
            <person name="Turmel M."/>
        </authorList>
    </citation>
    <scope>NUCLEOTIDE SEQUENCE [LARGE SCALE GENOMIC DNA]</scope>
    <source>
        <strain evidence="2 3">RCC1871</strain>
    </source>
</reference>
<dbReference type="AlphaFoldDB" id="A0AAX4PAI3"/>
<evidence type="ECO:0000256" key="1">
    <source>
        <dbReference type="SAM" id="MobiDB-lite"/>
    </source>
</evidence>
<gene>
    <name evidence="2" type="ORF">HKI87_06g44490</name>
</gene>